<dbReference type="Proteomes" id="UP000322362">
    <property type="component" value="Unassembled WGS sequence"/>
</dbReference>
<accession>A0A5D4H8Q3</accession>
<evidence type="ECO:0000313" key="3">
    <source>
        <dbReference type="Proteomes" id="UP000322362"/>
    </source>
</evidence>
<dbReference type="Pfam" id="PF13229">
    <property type="entry name" value="Beta_helix"/>
    <property type="match status" value="1"/>
</dbReference>
<comment type="caution">
    <text evidence="2">The sequence shown here is derived from an EMBL/GenBank/DDBJ whole genome shotgun (WGS) entry which is preliminary data.</text>
</comment>
<dbReference type="SUPFAM" id="SSF51126">
    <property type="entry name" value="Pectin lyase-like"/>
    <property type="match status" value="1"/>
</dbReference>
<sequence length="301" mass="32716">MHQQDYYPEDVDSCTISGITFWNMSLYIRNAKNVHFKWCIFDYGVKKADTNKSTDLHDAYIRLINAENAMVSNCVFSRRSGNSGRGVWVGSGTTGSKVINNTFGNGGTTGHFITAINDNSESNSLISGNTIDRTLSLNAEDENTDHGIYAHSFDGLTIHNNTIKGWPANASGGAIKARNGQHLSITDNTFYDSGILLYIYINPSTYPYLKYVEIKNNSIHIDSLVGGMYGGIGYWRQGGVTGIEESILIRDNILPNGSISISASNGFDATSFNSSGGGVFDNDLHLPFLSLPSGVNQSGNH</sequence>
<reference evidence="2 3" key="1">
    <citation type="submission" date="2019-08" db="EMBL/GenBank/DDBJ databases">
        <title>Phlebobacter frassis gen. nov. sp. nov., a new member of family Sphingobacteriaceae isolated from sand fly rearing media.</title>
        <authorList>
            <person name="Kakumanu M.L."/>
            <person name="Marayati B.F."/>
            <person name="Wada-Katsumata A."/>
            <person name="Wasserberg G."/>
            <person name="Schal C."/>
            <person name="Apperson C.S."/>
            <person name="Ponnusamy L."/>
        </authorList>
    </citation>
    <scope>NUCLEOTIDE SEQUENCE [LARGE SCALE GENOMIC DNA]</scope>
    <source>
        <strain evidence="2 3">SSI9</strain>
    </source>
</reference>
<dbReference type="RefSeq" id="WP_222867732.1">
    <property type="nucleotide sequence ID" value="NZ_VTAV01000003.1"/>
</dbReference>
<dbReference type="InterPro" id="IPR039448">
    <property type="entry name" value="Beta_helix"/>
</dbReference>
<dbReference type="InterPro" id="IPR012334">
    <property type="entry name" value="Pectin_lyas_fold"/>
</dbReference>
<name>A0A5D4H8Q3_9SPHI</name>
<dbReference type="Gene3D" id="2.160.20.10">
    <property type="entry name" value="Single-stranded right-handed beta-helix, Pectin lyase-like"/>
    <property type="match status" value="1"/>
</dbReference>
<dbReference type="EMBL" id="VTAV01000003">
    <property type="protein sequence ID" value="TYR36967.1"/>
    <property type="molecule type" value="Genomic_DNA"/>
</dbReference>
<dbReference type="AlphaFoldDB" id="A0A5D4H8Q3"/>
<feature type="domain" description="Right handed beta helix" evidence="1">
    <location>
        <begin position="52"/>
        <end position="164"/>
    </location>
</feature>
<evidence type="ECO:0000259" key="1">
    <source>
        <dbReference type="Pfam" id="PF13229"/>
    </source>
</evidence>
<keyword evidence="3" id="KW-1185">Reference proteome</keyword>
<gene>
    <name evidence="2" type="ORF">FXV77_07260</name>
</gene>
<organism evidence="2 3">
    <name type="scientific">Sphingobacterium phlebotomi</name>
    <dbReference type="NCBI Taxonomy" id="2605433"/>
    <lineage>
        <taxon>Bacteria</taxon>
        <taxon>Pseudomonadati</taxon>
        <taxon>Bacteroidota</taxon>
        <taxon>Sphingobacteriia</taxon>
        <taxon>Sphingobacteriales</taxon>
        <taxon>Sphingobacteriaceae</taxon>
        <taxon>Sphingobacterium</taxon>
    </lineage>
</organism>
<dbReference type="InterPro" id="IPR011050">
    <property type="entry name" value="Pectin_lyase_fold/virulence"/>
</dbReference>
<proteinExistence type="predicted"/>
<evidence type="ECO:0000313" key="2">
    <source>
        <dbReference type="EMBL" id="TYR36967.1"/>
    </source>
</evidence>
<protein>
    <submittedName>
        <fullName evidence="2">Right-handed parallel beta-helix repeat-containing protein</fullName>
    </submittedName>
</protein>